<evidence type="ECO:0000259" key="21">
    <source>
        <dbReference type="PROSITE" id="PS50113"/>
    </source>
</evidence>
<comment type="caution">
    <text evidence="22">The sequence shown here is derived from an EMBL/GenBank/DDBJ whole genome shotgun (WGS) entry which is preliminary data.</text>
</comment>
<comment type="catalytic activity">
    <reaction evidence="1">
        <text>ATP + protein L-histidine = ADP + protein N-phospho-L-histidine.</text>
        <dbReference type="EC" id="2.7.13.3"/>
    </reaction>
</comment>
<feature type="transmembrane region" description="Helical" evidence="18">
    <location>
        <begin position="233"/>
        <end position="258"/>
    </location>
</feature>
<evidence type="ECO:0000256" key="17">
    <source>
        <dbReference type="ARBA" id="ARBA00070152"/>
    </source>
</evidence>
<evidence type="ECO:0000259" key="20">
    <source>
        <dbReference type="PROSITE" id="PS50112"/>
    </source>
</evidence>
<feature type="non-terminal residue" evidence="22">
    <location>
        <position position="823"/>
    </location>
</feature>
<dbReference type="InterPro" id="IPR003661">
    <property type="entry name" value="HisK_dim/P_dom"/>
</dbReference>
<dbReference type="InterPro" id="IPR000014">
    <property type="entry name" value="PAS"/>
</dbReference>
<dbReference type="InterPro" id="IPR003594">
    <property type="entry name" value="HATPase_dom"/>
</dbReference>
<feature type="transmembrane region" description="Helical" evidence="18">
    <location>
        <begin position="15"/>
        <end position="35"/>
    </location>
</feature>
<dbReference type="Gene3D" id="1.10.287.130">
    <property type="match status" value="1"/>
</dbReference>
<dbReference type="PROSITE" id="PS50112">
    <property type="entry name" value="PAS"/>
    <property type="match status" value="1"/>
</dbReference>
<dbReference type="InterPro" id="IPR035965">
    <property type="entry name" value="PAS-like_dom_sf"/>
</dbReference>
<name>A0A5C7SDC4_THASP</name>
<dbReference type="InterPro" id="IPR005467">
    <property type="entry name" value="His_kinase_dom"/>
</dbReference>
<dbReference type="PRINTS" id="PR00344">
    <property type="entry name" value="BCTRLSENSOR"/>
</dbReference>
<keyword evidence="7 18" id="KW-0812">Transmembrane</keyword>
<dbReference type="SMART" id="SM00388">
    <property type="entry name" value="HisKA"/>
    <property type="match status" value="1"/>
</dbReference>
<dbReference type="EMBL" id="SSFD01000280">
    <property type="protein sequence ID" value="TXH81372.1"/>
    <property type="molecule type" value="Genomic_DNA"/>
</dbReference>
<evidence type="ECO:0000313" key="22">
    <source>
        <dbReference type="EMBL" id="TXH81372.1"/>
    </source>
</evidence>
<evidence type="ECO:0000256" key="8">
    <source>
        <dbReference type="ARBA" id="ARBA00022741"/>
    </source>
</evidence>
<evidence type="ECO:0000256" key="1">
    <source>
        <dbReference type="ARBA" id="ARBA00000085"/>
    </source>
</evidence>
<feature type="domain" description="Histidine kinase" evidence="19">
    <location>
        <begin position="624"/>
        <end position="823"/>
    </location>
</feature>
<dbReference type="Gene3D" id="3.30.565.10">
    <property type="entry name" value="Histidine kinase-like ATPase, C-terminal domain"/>
    <property type="match status" value="1"/>
</dbReference>
<keyword evidence="6" id="KW-0808">Transferase</keyword>
<dbReference type="PANTHER" id="PTHR45339">
    <property type="entry name" value="HYBRID SIGNAL TRANSDUCTION HISTIDINE KINASE J"/>
    <property type="match status" value="1"/>
</dbReference>
<evidence type="ECO:0000313" key="23">
    <source>
        <dbReference type="Proteomes" id="UP000321192"/>
    </source>
</evidence>
<dbReference type="Pfam" id="PF05231">
    <property type="entry name" value="MASE1"/>
    <property type="match status" value="1"/>
</dbReference>
<comment type="subcellular location">
    <subcellularLocation>
        <location evidence="2">Cell membrane</location>
        <topology evidence="2">Multi-pass membrane protein</topology>
    </subcellularLocation>
</comment>
<evidence type="ECO:0000256" key="3">
    <source>
        <dbReference type="ARBA" id="ARBA00012438"/>
    </source>
</evidence>
<dbReference type="InterPro" id="IPR000700">
    <property type="entry name" value="PAS-assoc_C"/>
</dbReference>
<feature type="domain" description="PAC" evidence="21">
    <location>
        <begin position="382"/>
        <end position="434"/>
    </location>
</feature>
<dbReference type="CDD" id="cd00130">
    <property type="entry name" value="PAS"/>
    <property type="match status" value="1"/>
</dbReference>
<dbReference type="SMART" id="SM00065">
    <property type="entry name" value="GAF"/>
    <property type="match status" value="1"/>
</dbReference>
<evidence type="ECO:0000256" key="18">
    <source>
        <dbReference type="SAM" id="Phobius"/>
    </source>
</evidence>
<keyword evidence="5" id="KW-0597">Phosphoprotein</keyword>
<keyword evidence="8" id="KW-0547">Nucleotide-binding</keyword>
<gene>
    <name evidence="22" type="ORF">E6Q80_17355</name>
</gene>
<dbReference type="Gene3D" id="3.30.450.40">
    <property type="match status" value="1"/>
</dbReference>
<feature type="transmembrane region" description="Helical" evidence="18">
    <location>
        <begin position="47"/>
        <end position="64"/>
    </location>
</feature>
<keyword evidence="13 18" id="KW-0472">Membrane</keyword>
<evidence type="ECO:0000256" key="15">
    <source>
        <dbReference type="ARBA" id="ARBA00064003"/>
    </source>
</evidence>
<feature type="transmembrane region" description="Helical" evidence="18">
    <location>
        <begin position="70"/>
        <end position="100"/>
    </location>
</feature>
<evidence type="ECO:0000256" key="14">
    <source>
        <dbReference type="ARBA" id="ARBA00058004"/>
    </source>
</evidence>
<evidence type="ECO:0000256" key="13">
    <source>
        <dbReference type="ARBA" id="ARBA00023136"/>
    </source>
</evidence>
<evidence type="ECO:0000256" key="4">
    <source>
        <dbReference type="ARBA" id="ARBA00022475"/>
    </source>
</evidence>
<comment type="subunit">
    <text evidence="15">At low DSF concentrations, interacts with RpfF.</text>
</comment>
<dbReference type="SUPFAM" id="SSF55785">
    <property type="entry name" value="PYP-like sensor domain (PAS domain)"/>
    <property type="match status" value="1"/>
</dbReference>
<evidence type="ECO:0000256" key="16">
    <source>
        <dbReference type="ARBA" id="ARBA00068150"/>
    </source>
</evidence>
<dbReference type="Proteomes" id="UP000321192">
    <property type="component" value="Unassembled WGS sequence"/>
</dbReference>
<dbReference type="Pfam" id="PF13426">
    <property type="entry name" value="PAS_9"/>
    <property type="match status" value="1"/>
</dbReference>
<evidence type="ECO:0000256" key="7">
    <source>
        <dbReference type="ARBA" id="ARBA00022692"/>
    </source>
</evidence>
<evidence type="ECO:0000256" key="10">
    <source>
        <dbReference type="ARBA" id="ARBA00022840"/>
    </source>
</evidence>
<dbReference type="InterPro" id="IPR036890">
    <property type="entry name" value="HATPase_C_sf"/>
</dbReference>
<dbReference type="SMART" id="SM00091">
    <property type="entry name" value="PAS"/>
    <property type="match status" value="1"/>
</dbReference>
<dbReference type="Gene3D" id="3.30.450.20">
    <property type="entry name" value="PAS domain"/>
    <property type="match status" value="1"/>
</dbReference>
<dbReference type="AlphaFoldDB" id="A0A5C7SDC4"/>
<dbReference type="SMART" id="SM00387">
    <property type="entry name" value="HATPase_c"/>
    <property type="match status" value="1"/>
</dbReference>
<evidence type="ECO:0000256" key="12">
    <source>
        <dbReference type="ARBA" id="ARBA00023012"/>
    </source>
</evidence>
<evidence type="ECO:0000256" key="9">
    <source>
        <dbReference type="ARBA" id="ARBA00022777"/>
    </source>
</evidence>
<dbReference type="CDD" id="cd00082">
    <property type="entry name" value="HisKA"/>
    <property type="match status" value="1"/>
</dbReference>
<protein>
    <recommendedName>
        <fullName evidence="16">Sensory/regulatory protein RpfC</fullName>
        <ecNumber evidence="3">2.7.13.3</ecNumber>
    </recommendedName>
    <alternativeName>
        <fullName evidence="17">Virulence sensor protein BvgS</fullName>
    </alternativeName>
</protein>
<evidence type="ECO:0000256" key="5">
    <source>
        <dbReference type="ARBA" id="ARBA00022553"/>
    </source>
</evidence>
<accession>A0A5C7SDC4</accession>
<dbReference type="InterPro" id="IPR004358">
    <property type="entry name" value="Sig_transdc_His_kin-like_C"/>
</dbReference>
<dbReference type="NCBIfam" id="TIGR00229">
    <property type="entry name" value="sensory_box"/>
    <property type="match status" value="1"/>
</dbReference>
<dbReference type="InterPro" id="IPR007895">
    <property type="entry name" value="MASE1"/>
</dbReference>
<reference evidence="22 23" key="1">
    <citation type="submission" date="2018-09" db="EMBL/GenBank/DDBJ databases">
        <title>Metagenome Assembled Genomes from an Advanced Water Purification Facility.</title>
        <authorList>
            <person name="Stamps B.W."/>
            <person name="Spear J.R."/>
        </authorList>
    </citation>
    <scope>NUCLEOTIDE SEQUENCE [LARGE SCALE GENOMIC DNA]</scope>
    <source>
        <strain evidence="22">Bin_27_1</strain>
    </source>
</reference>
<comment type="function">
    <text evidence="14">Member of the two-component regulatory system BvgS/BvgA. Phosphorylates BvgA via a four-step phosphorelay in response to environmental signals.</text>
</comment>
<evidence type="ECO:0000256" key="6">
    <source>
        <dbReference type="ARBA" id="ARBA00022679"/>
    </source>
</evidence>
<dbReference type="EC" id="2.7.13.3" evidence="3"/>
<dbReference type="InterPro" id="IPR036097">
    <property type="entry name" value="HisK_dim/P_sf"/>
</dbReference>
<dbReference type="InterPro" id="IPR029016">
    <property type="entry name" value="GAF-like_dom_sf"/>
</dbReference>
<keyword evidence="12" id="KW-0902">Two-component regulatory system</keyword>
<sequence>MVKTLAGLPSSRVALVRFAQVLTVTAGYFITGWLGLKLPYFGSHITLIWLPTGIAVAALMRWGVGMWPGVALGALLVNLAIGSSFLLAVGTAVGNTLAPLMTAYWLRRVGFDWAFRRQVDVVSFIVASAAGMLISATGGVLNLYLANLVTAEGMGVAWLTWWIGDAVGLLLAGPLLLPLTRRSLAQLGGKKRSLAVWFLVAGVIAWLVFIMRYGEAGLRLPLAFLTLPLFAWAALHFGVIAAAVACLGVAMVAAWSAASGLGAFHQHDQQLGLILLWSYIATTQLTGLSLSALKAEREHAEEILFRSEERLRMMTASVKDYSIIMLDPDGRVASWNEGSRRLKGYSEAEILGQPIDLFYTAEDRASGKPASLLKLAADTGRAEEENWRVRKDGTRFFADAILTALHDPSGALIGFSKVTRDITERRMAELEMRRLNRSLRLLSDSNLLLLQAADEATLLSDICRLMVESGDYVMAWVGVPEDDAQKSVRPVAVAGDENGYLKSVSISWDGDSPLGHGPTGTALRTGKPYVNQNAESNPRLSPWRDAVLKRGYRSSIGLPFVCEGQVIGVITIYSCLPDAFEENEVRLLEELVQNLSFGIQMLRTRQERDSARAATQAKSVFLANMSHEIRTPLNAILGMVHLLAREGVTDRQAERLSTIRSSADHLLSVINDILDLSKIDAGKLLLEKTELVVEAQLANVLSILSPRAQAKGLQLRVETEDLPRNLLGDPIRLTQALLNYANNPVKFTDRGSITLRARVQDSSDSSVLLRFEVEDTGIGIDHEAMLRLFEAFEQADSSTTREYGGTGLGLAITKRLAALMGGE</sequence>
<feature type="transmembrane region" description="Helical" evidence="18">
    <location>
        <begin position="192"/>
        <end position="213"/>
    </location>
</feature>
<keyword evidence="11 18" id="KW-1133">Transmembrane helix</keyword>
<feature type="domain" description="PAS" evidence="20">
    <location>
        <begin position="307"/>
        <end position="380"/>
    </location>
</feature>
<keyword evidence="10" id="KW-0067">ATP-binding</keyword>
<dbReference type="Pfam" id="PF13185">
    <property type="entry name" value="GAF_2"/>
    <property type="match status" value="1"/>
</dbReference>
<dbReference type="SUPFAM" id="SSF55874">
    <property type="entry name" value="ATPase domain of HSP90 chaperone/DNA topoisomerase II/histidine kinase"/>
    <property type="match status" value="1"/>
</dbReference>
<dbReference type="CDD" id="cd16922">
    <property type="entry name" value="HATPase_EvgS-ArcB-TorS-like"/>
    <property type="match status" value="1"/>
</dbReference>
<organism evidence="22 23">
    <name type="scientific">Thauera aminoaromatica</name>
    <dbReference type="NCBI Taxonomy" id="164330"/>
    <lineage>
        <taxon>Bacteria</taxon>
        <taxon>Pseudomonadati</taxon>
        <taxon>Pseudomonadota</taxon>
        <taxon>Betaproteobacteria</taxon>
        <taxon>Rhodocyclales</taxon>
        <taxon>Zoogloeaceae</taxon>
        <taxon>Thauera</taxon>
    </lineage>
</organism>
<dbReference type="PROSITE" id="PS50113">
    <property type="entry name" value="PAC"/>
    <property type="match status" value="1"/>
</dbReference>
<dbReference type="SUPFAM" id="SSF55781">
    <property type="entry name" value="GAF domain-like"/>
    <property type="match status" value="1"/>
</dbReference>
<dbReference type="FunFam" id="3.30.565.10:FF:000010">
    <property type="entry name" value="Sensor histidine kinase RcsC"/>
    <property type="match status" value="1"/>
</dbReference>
<dbReference type="PROSITE" id="PS50109">
    <property type="entry name" value="HIS_KIN"/>
    <property type="match status" value="1"/>
</dbReference>
<feature type="transmembrane region" description="Helical" evidence="18">
    <location>
        <begin position="121"/>
        <end position="146"/>
    </location>
</feature>
<dbReference type="Pfam" id="PF00512">
    <property type="entry name" value="HisKA"/>
    <property type="match status" value="1"/>
</dbReference>
<dbReference type="FunFam" id="1.10.287.130:FF:000002">
    <property type="entry name" value="Two-component osmosensing histidine kinase"/>
    <property type="match status" value="1"/>
</dbReference>
<dbReference type="PANTHER" id="PTHR45339:SF1">
    <property type="entry name" value="HYBRID SIGNAL TRANSDUCTION HISTIDINE KINASE J"/>
    <property type="match status" value="1"/>
</dbReference>
<dbReference type="GO" id="GO:0000155">
    <property type="term" value="F:phosphorelay sensor kinase activity"/>
    <property type="evidence" value="ECO:0007669"/>
    <property type="project" value="InterPro"/>
</dbReference>
<evidence type="ECO:0000256" key="2">
    <source>
        <dbReference type="ARBA" id="ARBA00004651"/>
    </source>
</evidence>
<evidence type="ECO:0000259" key="19">
    <source>
        <dbReference type="PROSITE" id="PS50109"/>
    </source>
</evidence>
<dbReference type="GO" id="GO:0005524">
    <property type="term" value="F:ATP binding"/>
    <property type="evidence" value="ECO:0007669"/>
    <property type="project" value="UniProtKB-KW"/>
</dbReference>
<keyword evidence="4" id="KW-1003">Cell membrane</keyword>
<dbReference type="SUPFAM" id="SSF47384">
    <property type="entry name" value="Homodimeric domain of signal transducing histidine kinase"/>
    <property type="match status" value="1"/>
</dbReference>
<keyword evidence="9" id="KW-0418">Kinase</keyword>
<feature type="transmembrane region" description="Helical" evidence="18">
    <location>
        <begin position="270"/>
        <end position="293"/>
    </location>
</feature>
<evidence type="ECO:0000256" key="11">
    <source>
        <dbReference type="ARBA" id="ARBA00022989"/>
    </source>
</evidence>
<proteinExistence type="predicted"/>
<dbReference type="Pfam" id="PF02518">
    <property type="entry name" value="HATPase_c"/>
    <property type="match status" value="1"/>
</dbReference>
<feature type="transmembrane region" description="Helical" evidence="18">
    <location>
        <begin position="158"/>
        <end position="180"/>
    </location>
</feature>
<dbReference type="GO" id="GO:0005886">
    <property type="term" value="C:plasma membrane"/>
    <property type="evidence" value="ECO:0007669"/>
    <property type="project" value="UniProtKB-SubCell"/>
</dbReference>
<dbReference type="InterPro" id="IPR003018">
    <property type="entry name" value="GAF"/>
</dbReference>